<gene>
    <name evidence="8" type="ORF">TeGR_g4028</name>
</gene>
<evidence type="ECO:0000256" key="6">
    <source>
        <dbReference type="SAM" id="MobiDB-lite"/>
    </source>
</evidence>
<dbReference type="PANTHER" id="PTHR22960">
    <property type="entry name" value="MOLYBDOPTERIN COFACTOR SYNTHESIS PROTEIN A"/>
    <property type="match status" value="1"/>
</dbReference>
<dbReference type="Gene3D" id="3.30.70.640">
    <property type="entry name" value="Molybdopterin cofactor biosynthesis C (MoaC) domain"/>
    <property type="match status" value="1"/>
</dbReference>
<evidence type="ECO:0000256" key="1">
    <source>
        <dbReference type="ARBA" id="ARBA00001637"/>
    </source>
</evidence>
<feature type="domain" description="Molybdopterin cofactor biosynthesis C (MoaC)" evidence="7">
    <location>
        <begin position="141"/>
        <end position="290"/>
    </location>
</feature>
<dbReference type="InterPro" id="IPR036522">
    <property type="entry name" value="MoaC_sf"/>
</dbReference>
<evidence type="ECO:0000313" key="8">
    <source>
        <dbReference type="EMBL" id="GMI28764.1"/>
    </source>
</evidence>
<dbReference type="CDD" id="cd01420">
    <property type="entry name" value="MoaC_PE"/>
    <property type="match status" value="1"/>
</dbReference>
<evidence type="ECO:0000256" key="4">
    <source>
        <dbReference type="ARBA" id="ARBA00023150"/>
    </source>
</evidence>
<comment type="catalytic activity">
    <reaction evidence="1">
        <text>(8S)-3',8-cyclo-7,8-dihydroguanosine 5'-triphosphate = cyclic pyranopterin phosphate + diphosphate</text>
        <dbReference type="Rhea" id="RHEA:49580"/>
        <dbReference type="ChEBI" id="CHEBI:33019"/>
        <dbReference type="ChEBI" id="CHEBI:59648"/>
        <dbReference type="ChEBI" id="CHEBI:131766"/>
        <dbReference type="EC" id="4.6.1.17"/>
    </reaction>
</comment>
<feature type="compositionally biased region" description="Gly residues" evidence="6">
    <location>
        <begin position="112"/>
        <end position="123"/>
    </location>
</feature>
<evidence type="ECO:0000259" key="7">
    <source>
        <dbReference type="Pfam" id="PF01967"/>
    </source>
</evidence>
<evidence type="ECO:0000256" key="2">
    <source>
        <dbReference type="ARBA" id="ARBA00005046"/>
    </source>
</evidence>
<dbReference type="Proteomes" id="UP001165060">
    <property type="component" value="Unassembled WGS sequence"/>
</dbReference>
<keyword evidence="5" id="KW-0456">Lyase</keyword>
<name>A0ABQ6MMV8_9STRA</name>
<dbReference type="PANTHER" id="PTHR22960:SF0">
    <property type="entry name" value="MOLYBDENUM COFACTOR BIOSYNTHESIS PROTEIN 1"/>
    <property type="match status" value="1"/>
</dbReference>
<comment type="caution">
    <text evidence="8">The sequence shown here is derived from an EMBL/GenBank/DDBJ whole genome shotgun (WGS) entry which is preliminary data.</text>
</comment>
<sequence>MLLRLCTSRTSAASAAFRSLPLFRLGLRPLHGSPPPSPGLDHAAFQAQLRELQAEREELFGFTDEETSAWGGRDHGEALPSGEVERRNEAVRREPERNAIEEEEQEAPFGGAHLGGAPSGGAPFGFTHLQAPKDRAPSFGMVDVSPKEETERTATAVSSVHLAPAVAAAFSEAAAVSPTTAKGPVFDVSRLAGIMGAKQTSSLIPLCHPLALSHVDVELEFARGRGGDWGDVDYSRVDVRCTARCRGRTGVEMEAMVGASVAGLAVYDMVKGLSHECVVGEVRLLEKGGGKRRVRDGRIVD</sequence>
<comment type="pathway">
    <text evidence="2">Cofactor biosynthesis; molybdopterin biosynthesis.</text>
</comment>
<reference evidence="8 9" key="1">
    <citation type="journal article" date="2023" name="Commun. Biol.">
        <title>Genome analysis of Parmales, the sister group of diatoms, reveals the evolutionary specialization of diatoms from phago-mixotrophs to photoautotrophs.</title>
        <authorList>
            <person name="Ban H."/>
            <person name="Sato S."/>
            <person name="Yoshikawa S."/>
            <person name="Yamada K."/>
            <person name="Nakamura Y."/>
            <person name="Ichinomiya M."/>
            <person name="Sato N."/>
            <person name="Blanc-Mathieu R."/>
            <person name="Endo H."/>
            <person name="Kuwata A."/>
            <person name="Ogata H."/>
        </authorList>
    </citation>
    <scope>NUCLEOTIDE SEQUENCE [LARGE SCALE GENOMIC DNA]</scope>
</reference>
<dbReference type="SUPFAM" id="SSF55040">
    <property type="entry name" value="Molybdenum cofactor biosynthesis protein C, MoaC"/>
    <property type="match status" value="1"/>
</dbReference>
<evidence type="ECO:0000256" key="3">
    <source>
        <dbReference type="ARBA" id="ARBA00012575"/>
    </source>
</evidence>
<dbReference type="EMBL" id="BRYB01000375">
    <property type="protein sequence ID" value="GMI28764.1"/>
    <property type="molecule type" value="Genomic_DNA"/>
</dbReference>
<keyword evidence="4" id="KW-0501">Molybdenum cofactor biosynthesis</keyword>
<feature type="region of interest" description="Disordered" evidence="6">
    <location>
        <begin position="67"/>
        <end position="129"/>
    </location>
</feature>
<dbReference type="NCBIfam" id="TIGR00581">
    <property type="entry name" value="moaC"/>
    <property type="match status" value="1"/>
</dbReference>
<accession>A0ABQ6MMV8</accession>
<protein>
    <recommendedName>
        <fullName evidence="3">cyclic pyranopterin monophosphate synthase</fullName>
        <ecNumber evidence="3">4.6.1.17</ecNumber>
    </recommendedName>
</protein>
<dbReference type="InterPro" id="IPR002820">
    <property type="entry name" value="Mopterin_CF_biosynth-C_dom"/>
</dbReference>
<evidence type="ECO:0000313" key="9">
    <source>
        <dbReference type="Proteomes" id="UP001165060"/>
    </source>
</evidence>
<feature type="compositionally biased region" description="Basic and acidic residues" evidence="6">
    <location>
        <begin position="72"/>
        <end position="100"/>
    </location>
</feature>
<proteinExistence type="predicted"/>
<keyword evidence="9" id="KW-1185">Reference proteome</keyword>
<dbReference type="InterPro" id="IPR023045">
    <property type="entry name" value="MoaC"/>
</dbReference>
<dbReference type="InterPro" id="IPR050105">
    <property type="entry name" value="MoCo_biosynth_MoaA/MoaC"/>
</dbReference>
<evidence type="ECO:0000256" key="5">
    <source>
        <dbReference type="ARBA" id="ARBA00023239"/>
    </source>
</evidence>
<organism evidence="8 9">
    <name type="scientific">Tetraparma gracilis</name>
    <dbReference type="NCBI Taxonomy" id="2962635"/>
    <lineage>
        <taxon>Eukaryota</taxon>
        <taxon>Sar</taxon>
        <taxon>Stramenopiles</taxon>
        <taxon>Ochrophyta</taxon>
        <taxon>Bolidophyceae</taxon>
        <taxon>Parmales</taxon>
        <taxon>Triparmaceae</taxon>
        <taxon>Tetraparma</taxon>
    </lineage>
</organism>
<dbReference type="Pfam" id="PF01967">
    <property type="entry name" value="MoaC"/>
    <property type="match status" value="1"/>
</dbReference>
<dbReference type="InterPro" id="IPR047594">
    <property type="entry name" value="MoaC_bact/euk"/>
</dbReference>
<dbReference type="EC" id="4.6.1.17" evidence="3"/>